<accession>A0ABU4C4D8</accession>
<evidence type="ECO:0000313" key="1">
    <source>
        <dbReference type="EMBL" id="MDV6271378.1"/>
    </source>
</evidence>
<dbReference type="RefSeq" id="WP_317545809.1">
    <property type="nucleotide sequence ID" value="NZ_JAWLKB010000043.1"/>
</dbReference>
<protein>
    <recommendedName>
        <fullName evidence="3">Transposase</fullName>
    </recommendedName>
</protein>
<evidence type="ECO:0008006" key="3">
    <source>
        <dbReference type="Google" id="ProtNLM"/>
    </source>
</evidence>
<reference evidence="1 2" key="1">
    <citation type="submission" date="2023-10" db="EMBL/GenBank/DDBJ databases">
        <title>Development of a sustainable strategy for remediation of hydrocarbon-contaminated territories based on the waste exchange concept.</title>
        <authorList>
            <person name="Krivoruchko A."/>
        </authorList>
    </citation>
    <scope>NUCLEOTIDE SEQUENCE [LARGE SCALE GENOMIC DNA]</scope>
    <source>
        <strain evidence="1 2">IEGM 1203</strain>
    </source>
</reference>
<organism evidence="1 2">
    <name type="scientific">Rhodococcus globerulus</name>
    <dbReference type="NCBI Taxonomy" id="33008"/>
    <lineage>
        <taxon>Bacteria</taxon>
        <taxon>Bacillati</taxon>
        <taxon>Actinomycetota</taxon>
        <taxon>Actinomycetes</taxon>
        <taxon>Mycobacteriales</taxon>
        <taxon>Nocardiaceae</taxon>
        <taxon>Rhodococcus</taxon>
    </lineage>
</organism>
<keyword evidence="2" id="KW-1185">Reference proteome</keyword>
<dbReference type="EMBL" id="JAWLKB010000043">
    <property type="protein sequence ID" value="MDV6271378.1"/>
    <property type="molecule type" value="Genomic_DNA"/>
</dbReference>
<gene>
    <name evidence="1" type="ORF">R3Q16_32720</name>
</gene>
<name>A0ABU4C4D8_RHOGO</name>
<dbReference type="Proteomes" id="UP001185927">
    <property type="component" value="Unassembled WGS sequence"/>
</dbReference>
<comment type="caution">
    <text evidence="1">The sequence shown here is derived from an EMBL/GenBank/DDBJ whole genome shotgun (WGS) entry which is preliminary data.</text>
</comment>
<evidence type="ECO:0000313" key="2">
    <source>
        <dbReference type="Proteomes" id="UP001185927"/>
    </source>
</evidence>
<proteinExistence type="predicted"/>
<sequence length="141" mass="15529">MHAFPDLATPDALILLGKAPDPARAGHPTRSQVMSALRAADRHHVQDKAEPSRNLLRTSQLRQPATVEAAYATIVSAQVKILTAINEQIAQFQVAVNEHFGRHPAAEIFLNQPAGPGTCSRRPCPGRIRRRHDQIQQIPRT</sequence>